<evidence type="ECO:0000313" key="2">
    <source>
        <dbReference type="Proteomes" id="UP001049518"/>
    </source>
</evidence>
<dbReference type="EMBL" id="CP059572">
    <property type="protein sequence ID" value="QXJ22014.1"/>
    <property type="molecule type" value="Genomic_DNA"/>
</dbReference>
<dbReference type="Proteomes" id="UP001049518">
    <property type="component" value="Chromosome"/>
</dbReference>
<evidence type="ECO:0000313" key="1">
    <source>
        <dbReference type="EMBL" id="QXJ22014.1"/>
    </source>
</evidence>
<protein>
    <submittedName>
        <fullName evidence="1">Uncharacterized protein</fullName>
    </submittedName>
</protein>
<gene>
    <name evidence="1" type="ORF">AGRA3207_002942</name>
</gene>
<proteinExistence type="predicted"/>
<name>A0ABX8QVJ8_9ACTN</name>
<sequence>MPTGTYVHLDEGLEERFQCAPGPGGWRYTSRRSDGVRTDLVVDSRWRHIRVEIVTPSWWVRGGVTGPEVAWVRGAAGEGAAGQGERAGHTAKASGFLADSPAFLIATARSLGPDAEAGADLRLVQLAGTALAALTVTARWRLAATAAHETDIAPLPVAQYEIADLATGEVTAVHVAGDVLLAGPGIELAELDSPPNLPG</sequence>
<dbReference type="RefSeq" id="WP_231335205.1">
    <property type="nucleotide sequence ID" value="NZ_CP059572.1"/>
</dbReference>
<organism evidence="1 2">
    <name type="scientific">Actinomadura graeca</name>
    <dbReference type="NCBI Taxonomy" id="2750812"/>
    <lineage>
        <taxon>Bacteria</taxon>
        <taxon>Bacillati</taxon>
        <taxon>Actinomycetota</taxon>
        <taxon>Actinomycetes</taxon>
        <taxon>Streptosporangiales</taxon>
        <taxon>Thermomonosporaceae</taxon>
        <taxon>Actinomadura</taxon>
    </lineage>
</organism>
<reference evidence="1" key="1">
    <citation type="submission" date="2020-07" db="EMBL/GenBank/DDBJ databases">
        <authorList>
            <person name="Tarantini F.S."/>
            <person name="Hong K.W."/>
            <person name="Chan K.G."/>
        </authorList>
    </citation>
    <scope>NUCLEOTIDE SEQUENCE</scope>
    <source>
        <strain evidence="1">32-07</strain>
    </source>
</reference>
<keyword evidence="2" id="KW-1185">Reference proteome</keyword>
<accession>A0ABX8QVJ8</accession>